<organism evidence="2">
    <name type="scientific">Pseudogymnoascus destructans</name>
    <dbReference type="NCBI Taxonomy" id="655981"/>
    <lineage>
        <taxon>Eukaryota</taxon>
        <taxon>Fungi</taxon>
        <taxon>Dikarya</taxon>
        <taxon>Ascomycota</taxon>
        <taxon>Pezizomycotina</taxon>
        <taxon>Leotiomycetes</taxon>
        <taxon>Thelebolales</taxon>
        <taxon>Thelebolaceae</taxon>
        <taxon>Pseudogymnoascus</taxon>
    </lineage>
</organism>
<dbReference type="Proteomes" id="UP000077154">
    <property type="component" value="Unassembled WGS sequence"/>
</dbReference>
<feature type="compositionally biased region" description="Low complexity" evidence="1">
    <location>
        <begin position="17"/>
        <end position="26"/>
    </location>
</feature>
<gene>
    <name evidence="2" type="ORF">VC83_09293</name>
</gene>
<proteinExistence type="predicted"/>
<feature type="compositionally biased region" description="Basic residues" evidence="1">
    <location>
        <begin position="1"/>
        <end position="16"/>
    </location>
</feature>
<evidence type="ECO:0000313" key="2">
    <source>
        <dbReference type="EMBL" id="OAF54425.1"/>
    </source>
</evidence>
<dbReference type="VEuPathDB" id="FungiDB:GMDG_07330"/>
<accession>A0A176ZWR7</accession>
<dbReference type="RefSeq" id="XP_024319731.1">
    <property type="nucleotide sequence ID" value="XM_024472736.1"/>
</dbReference>
<sequence>MHTRNHTNHFHSHHLRQNNLLPPLNQKSTTPNIQTPATSQDQQKCTRPQTATHNFSASPSVPPPPCRPPCFLCRRTPPAPAEPATTLDKTILHGYYGYIHH</sequence>
<evidence type="ECO:0000256" key="1">
    <source>
        <dbReference type="SAM" id="MobiDB-lite"/>
    </source>
</evidence>
<reference evidence="2" key="1">
    <citation type="submission" date="2016-03" db="EMBL/GenBank/DDBJ databases">
        <title>Updated assembly of Pseudogymnoascus destructans, the fungus causing white-nose syndrome of bats.</title>
        <authorList>
            <person name="Palmer J.M."/>
            <person name="Drees K.P."/>
            <person name="Foster J.T."/>
            <person name="Lindner D.L."/>
        </authorList>
    </citation>
    <scope>NUCLEOTIDE SEQUENCE [LARGE SCALE GENOMIC DNA]</scope>
    <source>
        <strain evidence="2">20631-21</strain>
    </source>
</reference>
<feature type="region of interest" description="Disordered" evidence="1">
    <location>
        <begin position="1"/>
        <end position="63"/>
    </location>
</feature>
<protein>
    <submittedName>
        <fullName evidence="2">Uncharacterized protein</fullName>
    </submittedName>
</protein>
<dbReference type="GeneID" id="36292328"/>
<name>A0A176ZWR7_9PEZI</name>
<feature type="compositionally biased region" description="Polar residues" evidence="1">
    <location>
        <begin position="27"/>
        <end position="55"/>
    </location>
</feature>
<dbReference type="AlphaFoldDB" id="A0A176ZWR7"/>
<dbReference type="EMBL" id="KV441424">
    <property type="protein sequence ID" value="OAF54425.1"/>
    <property type="molecule type" value="Genomic_DNA"/>
</dbReference>